<evidence type="ECO:0000259" key="2">
    <source>
        <dbReference type="PROSITE" id="PS50883"/>
    </source>
</evidence>
<keyword evidence="1" id="KW-0812">Transmembrane</keyword>
<feature type="transmembrane region" description="Helical" evidence="1">
    <location>
        <begin position="35"/>
        <end position="53"/>
    </location>
</feature>
<dbReference type="InterPro" id="IPR043128">
    <property type="entry name" value="Rev_trsase/Diguanyl_cyclase"/>
</dbReference>
<dbReference type="Pfam" id="PF00990">
    <property type="entry name" value="GGDEF"/>
    <property type="match status" value="1"/>
</dbReference>
<dbReference type="InterPro" id="IPR035919">
    <property type="entry name" value="EAL_sf"/>
</dbReference>
<dbReference type="SMART" id="SM00267">
    <property type="entry name" value="GGDEF"/>
    <property type="match status" value="1"/>
</dbReference>
<feature type="domain" description="GGDEF" evidence="3">
    <location>
        <begin position="251"/>
        <end position="384"/>
    </location>
</feature>
<dbReference type="InterPro" id="IPR052155">
    <property type="entry name" value="Biofilm_reg_signaling"/>
</dbReference>
<dbReference type="PROSITE" id="PS50887">
    <property type="entry name" value="GGDEF"/>
    <property type="match status" value="1"/>
</dbReference>
<dbReference type="InterPro" id="IPR000160">
    <property type="entry name" value="GGDEF_dom"/>
</dbReference>
<accession>A0A1G4SVD0</accession>
<proteinExistence type="predicted"/>
<dbReference type="Pfam" id="PF00563">
    <property type="entry name" value="EAL"/>
    <property type="match status" value="1"/>
</dbReference>
<dbReference type="CDD" id="cd01949">
    <property type="entry name" value="GGDEF"/>
    <property type="match status" value="1"/>
</dbReference>
<feature type="transmembrane region" description="Helical" evidence="1">
    <location>
        <begin position="152"/>
        <end position="169"/>
    </location>
</feature>
<feature type="transmembrane region" description="Helical" evidence="1">
    <location>
        <begin position="103"/>
        <end position="121"/>
    </location>
</feature>
<gene>
    <name evidence="4" type="ORF">SAMN02927928_3020</name>
</gene>
<evidence type="ECO:0000259" key="3">
    <source>
        <dbReference type="PROSITE" id="PS50887"/>
    </source>
</evidence>
<sequence length="647" mass="71229">MSGLLFFQRVANVFRVPTGNAELSRAQYDAFAKQIPLLYLLLTTNTIAVATSYVNVAPFWLTVGLPAVLCLMCILRLVKWLNRSRKMPTDEMVLKQLRQTNRLAIVIAAAFTAWGLILYGYGDAYAHGHVAFYMAVTVIGCIFCLMHMRSAAIIVTLIVNVPFIIFFLLQPQTSLKAMALNLVFVSAAMIIVLLIYSRDFARLVESRSETRRLGDENFRIANLDALTGLANRRWFFAELTKQHERAQTTGAAFAIGIVDLDGFKPVNDTYGHMTGDRVLTEAAQRLKEACGDDIILARLGGDEFGFIVSGNPTRDELRWLGAAISDVIRLPYAVGSSQALLGSSIGVAGYPQSANDPQALFERADYALYHAKRHQRGQMVIFSTEHEEQIRSHSVIEQALQNADLDAELSMVFQPIVDITTGRVRAFEALARWQSPTLGNVSPDRFIPVAERAGHVRGVTKTLLKKALAALAQWPADIRMSFNLSAHDLSDSETVVQIIAIINRSRVDPKRIDFEITETAVAHDFKQAVAAVQTLKALGAGISLDDFGTGYSSLSHVHRLPLDKIKVDRSFITDIGSNPVSLKIVKSLTALCADMGLDCIIEGVETAAQLATLRDLGCRMVQGYYFAQPMTEAEVPAFLASADEKRA</sequence>
<evidence type="ECO:0000313" key="5">
    <source>
        <dbReference type="Proteomes" id="UP000199150"/>
    </source>
</evidence>
<dbReference type="Gene3D" id="3.30.70.270">
    <property type="match status" value="1"/>
</dbReference>
<feature type="transmembrane region" description="Helical" evidence="1">
    <location>
        <begin position="127"/>
        <end position="145"/>
    </location>
</feature>
<dbReference type="SUPFAM" id="SSF55073">
    <property type="entry name" value="Nucleotide cyclase"/>
    <property type="match status" value="1"/>
</dbReference>
<dbReference type="PROSITE" id="PS50883">
    <property type="entry name" value="EAL"/>
    <property type="match status" value="1"/>
</dbReference>
<keyword evidence="1" id="KW-0472">Membrane</keyword>
<keyword evidence="1" id="KW-1133">Transmembrane helix</keyword>
<dbReference type="NCBIfam" id="TIGR00254">
    <property type="entry name" value="GGDEF"/>
    <property type="match status" value="1"/>
</dbReference>
<name>A0A1G4SVD0_9CAUL</name>
<dbReference type="PANTHER" id="PTHR44757:SF2">
    <property type="entry name" value="BIOFILM ARCHITECTURE MAINTENANCE PROTEIN MBAA"/>
    <property type="match status" value="1"/>
</dbReference>
<dbReference type="InterPro" id="IPR029787">
    <property type="entry name" value="Nucleotide_cyclase"/>
</dbReference>
<dbReference type="SUPFAM" id="SSF141868">
    <property type="entry name" value="EAL domain-like"/>
    <property type="match status" value="1"/>
</dbReference>
<dbReference type="EMBL" id="FMTS01000005">
    <property type="protein sequence ID" value="SCW73078.1"/>
    <property type="molecule type" value="Genomic_DNA"/>
</dbReference>
<reference evidence="5" key="1">
    <citation type="submission" date="2016-10" db="EMBL/GenBank/DDBJ databases">
        <authorList>
            <person name="Varghese N."/>
            <person name="Submissions S."/>
        </authorList>
    </citation>
    <scope>NUCLEOTIDE SEQUENCE [LARGE SCALE GENOMIC DNA]</scope>
    <source>
        <strain evidence="5">CGMCC 1.3431</strain>
    </source>
</reference>
<dbReference type="CDD" id="cd01948">
    <property type="entry name" value="EAL"/>
    <property type="match status" value="1"/>
</dbReference>
<dbReference type="PANTHER" id="PTHR44757">
    <property type="entry name" value="DIGUANYLATE CYCLASE DGCP"/>
    <property type="match status" value="1"/>
</dbReference>
<dbReference type="SMART" id="SM00052">
    <property type="entry name" value="EAL"/>
    <property type="match status" value="1"/>
</dbReference>
<evidence type="ECO:0000256" key="1">
    <source>
        <dbReference type="SAM" id="Phobius"/>
    </source>
</evidence>
<feature type="domain" description="EAL" evidence="2">
    <location>
        <begin position="393"/>
        <end position="643"/>
    </location>
</feature>
<dbReference type="Gene3D" id="3.20.20.450">
    <property type="entry name" value="EAL domain"/>
    <property type="match status" value="1"/>
</dbReference>
<dbReference type="STRING" id="260084.SAMN02927928_3020"/>
<evidence type="ECO:0000313" key="4">
    <source>
        <dbReference type="EMBL" id="SCW73078.1"/>
    </source>
</evidence>
<dbReference type="Proteomes" id="UP000199150">
    <property type="component" value="Unassembled WGS sequence"/>
</dbReference>
<dbReference type="InterPro" id="IPR001633">
    <property type="entry name" value="EAL_dom"/>
</dbReference>
<keyword evidence="5" id="KW-1185">Reference proteome</keyword>
<organism evidence="4 5">
    <name type="scientific">Asticcacaulis taihuensis</name>
    <dbReference type="NCBI Taxonomy" id="260084"/>
    <lineage>
        <taxon>Bacteria</taxon>
        <taxon>Pseudomonadati</taxon>
        <taxon>Pseudomonadota</taxon>
        <taxon>Alphaproteobacteria</taxon>
        <taxon>Caulobacterales</taxon>
        <taxon>Caulobacteraceae</taxon>
        <taxon>Asticcacaulis</taxon>
    </lineage>
</organism>
<dbReference type="AlphaFoldDB" id="A0A1G4SVD0"/>
<protein>
    <submittedName>
        <fullName evidence="4">Diguanylate cyclase (GGDEF) domain-containing protein</fullName>
    </submittedName>
</protein>
<feature type="transmembrane region" description="Helical" evidence="1">
    <location>
        <begin position="175"/>
        <end position="196"/>
    </location>
</feature>
<feature type="transmembrane region" description="Helical" evidence="1">
    <location>
        <begin position="59"/>
        <end position="82"/>
    </location>
</feature>